<evidence type="ECO:0000256" key="5">
    <source>
        <dbReference type="ARBA" id="ARBA00023136"/>
    </source>
</evidence>
<sequence>MASGIFFNCTYIQFIVILTIYYSYQGLAFESINSPPRNTSAENLLKQCYNSQFQPNGTLFGDYMNGQPTRSLYLHRVWWSTKRAVFPLSFFTITDLKRITALQEQCKSLPGGTVAAAIWLPLSLNGVPEGVDAAAAAEAAKLGPGLSAVHVHIVENATALLDEVFAQNEAAANTSCALRLLLLYEIVVQEALAVLMPINIMRNAALIATDSDLVAMLDVDLSANKDLAGLVMRSPQRVTEMVFRAERQHVAWILPAWDVSRSVPSLKRNSVADEALSVSSKEKYRLEEMWKTKKQLFPFALERGYVLGHNATNYDRWFTAQEHYGIEYEEGYEPWFIASRFLTPFFDARFRGYYMNKIVAVRSATRFLNMRVLPDVWIVHRPHEVQVANFGWLEAQKNMKNKQQVMMALDEPMVINGTMTTARDAFFKRNLYFYRIAVSQMNAFNYTPVLDVAVENCRKVLPWWQHRAS</sequence>
<dbReference type="Proteomes" id="UP000747110">
    <property type="component" value="Unassembled WGS sequence"/>
</dbReference>
<evidence type="ECO:0000313" key="8">
    <source>
        <dbReference type="EMBL" id="GIL90830.1"/>
    </source>
</evidence>
<keyword evidence="3" id="KW-0735">Signal-anchor</keyword>
<dbReference type="GO" id="GO:0042285">
    <property type="term" value="F:xylosyltransferase activity"/>
    <property type="evidence" value="ECO:0007669"/>
    <property type="project" value="TreeGrafter"/>
</dbReference>
<protein>
    <submittedName>
        <fullName evidence="8">Uncharacterized protein</fullName>
    </submittedName>
</protein>
<proteinExistence type="predicted"/>
<dbReference type="PANTHER" id="PTHR12270:SF52">
    <property type="entry name" value="GLYCOSYLTRANSFERASE-LIKE PROTEIN GNT13-RELATED"/>
    <property type="match status" value="1"/>
</dbReference>
<dbReference type="GO" id="GO:0016020">
    <property type="term" value="C:membrane"/>
    <property type="evidence" value="ECO:0007669"/>
    <property type="project" value="UniProtKB-SubCell"/>
</dbReference>
<dbReference type="GO" id="GO:0035269">
    <property type="term" value="P:protein O-linked glycosylation via mannose"/>
    <property type="evidence" value="ECO:0007669"/>
    <property type="project" value="TreeGrafter"/>
</dbReference>
<dbReference type="Pfam" id="PF13896">
    <property type="entry name" value="Glyco_transf_49"/>
    <property type="match status" value="1"/>
</dbReference>
<dbReference type="AlphaFoldDB" id="A0A8J4CXE7"/>
<keyword evidence="4 7" id="KW-1133">Transmembrane helix</keyword>
<keyword evidence="9" id="KW-1185">Reference proteome</keyword>
<accession>A0A8J4CXE7</accession>
<dbReference type="GO" id="GO:0015020">
    <property type="term" value="F:glucuronosyltransferase activity"/>
    <property type="evidence" value="ECO:0007669"/>
    <property type="project" value="TreeGrafter"/>
</dbReference>
<evidence type="ECO:0000256" key="1">
    <source>
        <dbReference type="ARBA" id="ARBA00004606"/>
    </source>
</evidence>
<keyword evidence="2 7" id="KW-0812">Transmembrane</keyword>
<evidence type="ECO:0000256" key="6">
    <source>
        <dbReference type="ARBA" id="ARBA00023180"/>
    </source>
</evidence>
<gene>
    <name evidence="8" type="ORF">Vretifemale_18565</name>
</gene>
<evidence type="ECO:0000256" key="3">
    <source>
        <dbReference type="ARBA" id="ARBA00022968"/>
    </source>
</evidence>
<dbReference type="EMBL" id="BNCP01000060">
    <property type="protein sequence ID" value="GIL90830.1"/>
    <property type="molecule type" value="Genomic_DNA"/>
</dbReference>
<feature type="transmembrane region" description="Helical" evidence="7">
    <location>
        <begin position="5"/>
        <end position="24"/>
    </location>
</feature>
<organism evidence="8 9">
    <name type="scientific">Volvox reticuliferus</name>
    <dbReference type="NCBI Taxonomy" id="1737510"/>
    <lineage>
        <taxon>Eukaryota</taxon>
        <taxon>Viridiplantae</taxon>
        <taxon>Chlorophyta</taxon>
        <taxon>core chlorophytes</taxon>
        <taxon>Chlorophyceae</taxon>
        <taxon>CS clade</taxon>
        <taxon>Chlamydomonadales</taxon>
        <taxon>Volvocaceae</taxon>
        <taxon>Volvox</taxon>
    </lineage>
</organism>
<reference evidence="8" key="1">
    <citation type="journal article" date="2021" name="Proc. Natl. Acad. Sci. U.S.A.">
        <title>Three genomes in the algal genus Volvox reveal the fate of a haploid sex-determining region after a transition to homothallism.</title>
        <authorList>
            <person name="Yamamoto K."/>
            <person name="Hamaji T."/>
            <person name="Kawai-Toyooka H."/>
            <person name="Matsuzaki R."/>
            <person name="Takahashi F."/>
            <person name="Nishimura Y."/>
            <person name="Kawachi M."/>
            <person name="Noguchi H."/>
            <person name="Minakuchi Y."/>
            <person name="Umen J.G."/>
            <person name="Toyoda A."/>
            <person name="Nozaki H."/>
        </authorList>
    </citation>
    <scope>NUCLEOTIDE SEQUENCE</scope>
    <source>
        <strain evidence="8">NIES-3786</strain>
    </source>
</reference>
<evidence type="ECO:0000256" key="7">
    <source>
        <dbReference type="SAM" id="Phobius"/>
    </source>
</evidence>
<comment type="subcellular location">
    <subcellularLocation>
        <location evidence="1">Membrane</location>
        <topology evidence="1">Single-pass type II membrane protein</topology>
    </subcellularLocation>
</comment>
<keyword evidence="5 7" id="KW-0472">Membrane</keyword>
<comment type="caution">
    <text evidence="8">The sequence shown here is derived from an EMBL/GenBank/DDBJ whole genome shotgun (WGS) entry which is preliminary data.</text>
</comment>
<evidence type="ECO:0000256" key="2">
    <source>
        <dbReference type="ARBA" id="ARBA00022692"/>
    </source>
</evidence>
<dbReference type="InterPro" id="IPR051292">
    <property type="entry name" value="Xyl/GlcA_transferase"/>
</dbReference>
<name>A0A8J4CXE7_9CHLO</name>
<evidence type="ECO:0000256" key="4">
    <source>
        <dbReference type="ARBA" id="ARBA00022989"/>
    </source>
</evidence>
<keyword evidence="6" id="KW-0325">Glycoprotein</keyword>
<dbReference type="PANTHER" id="PTHR12270">
    <property type="entry name" value="GLYCOSYLTRANSFERASE-RELATED"/>
    <property type="match status" value="1"/>
</dbReference>
<evidence type="ECO:0000313" key="9">
    <source>
        <dbReference type="Proteomes" id="UP000747110"/>
    </source>
</evidence>
<dbReference type="OrthoDB" id="514234at2759"/>